<evidence type="ECO:0000256" key="1">
    <source>
        <dbReference type="ARBA" id="ARBA00022676"/>
    </source>
</evidence>
<reference evidence="4" key="1">
    <citation type="submission" date="2016-02" db="EMBL/GenBank/DDBJ databases">
        <authorList>
            <person name="Rodrigo-Torres Lidia"/>
            <person name="Arahal R.David."/>
        </authorList>
    </citation>
    <scope>NUCLEOTIDE SEQUENCE [LARGE SCALE GENOMIC DNA]</scope>
    <source>
        <strain evidence="4">CECT 8713</strain>
    </source>
</reference>
<dbReference type="NCBIfam" id="TIGR00696">
    <property type="entry name" value="wecG_tagA_cpsF"/>
    <property type="match status" value="1"/>
</dbReference>
<protein>
    <submittedName>
        <fullName evidence="3">Putative N-acetylmannosaminyltransferase</fullName>
        <ecNumber evidence="3">2.4.1.187</ecNumber>
    </submittedName>
</protein>
<dbReference type="Pfam" id="PF03808">
    <property type="entry name" value="Glyco_tran_WecG"/>
    <property type="match status" value="1"/>
</dbReference>
<accession>A0A128ESB9</accession>
<gene>
    <name evidence="3" type="primary">tagA</name>
    <name evidence="3" type="ORF">GMA8713_00187</name>
</gene>
<keyword evidence="2 3" id="KW-0808">Transferase</keyword>
<dbReference type="Proteomes" id="UP000073601">
    <property type="component" value="Unassembled WGS sequence"/>
</dbReference>
<proteinExistence type="predicted"/>
<keyword evidence="1 3" id="KW-0328">Glycosyltransferase</keyword>
<dbReference type="GO" id="GO:0047244">
    <property type="term" value="F:N-acetylglucosaminyldiphosphoundecaprenol N-acetyl-beta-D-mannosaminyltransferase activity"/>
    <property type="evidence" value="ECO:0007669"/>
    <property type="project" value="UniProtKB-EC"/>
</dbReference>
<dbReference type="EC" id="2.4.1.187" evidence="3"/>
<evidence type="ECO:0000313" key="4">
    <source>
        <dbReference type="Proteomes" id="UP000073601"/>
    </source>
</evidence>
<dbReference type="RefSeq" id="WP_062704839.1">
    <property type="nucleotide sequence ID" value="NZ_CAWRCI010000001.1"/>
</dbReference>
<dbReference type="EMBL" id="FIZY01000001">
    <property type="protein sequence ID" value="CZF77472.1"/>
    <property type="molecule type" value="Genomic_DNA"/>
</dbReference>
<keyword evidence="4" id="KW-1185">Reference proteome</keyword>
<dbReference type="OrthoDB" id="9808602at2"/>
<dbReference type="AlphaFoldDB" id="A0A128ESB9"/>
<sequence>MERIELLGSPMHVSTMEETVSFIEEKVAKGEFLQHVVVNVAKIVNMRNDKLLAESVKSCDVINIDGMGVVFGARFLGHNVPDRVAGVDLFHELLKMSAKRNFPVFLLGGTTDVVTKTHDKVLELYPNLTIAGFNDGYFWDNEEVVVEKIRNSGAKLLFVAITSPKKENFINKWKEELGVDFVMGVGGTFDVVAGKVSRAPLWMQKIGLEWFYRVIQEPRRMWKRYLITNSKFAALLLKNKLFKKAK</sequence>
<dbReference type="PANTHER" id="PTHR34136:SF1">
    <property type="entry name" value="UDP-N-ACETYL-D-MANNOSAMINURONIC ACID TRANSFERASE"/>
    <property type="match status" value="1"/>
</dbReference>
<evidence type="ECO:0000256" key="2">
    <source>
        <dbReference type="ARBA" id="ARBA00022679"/>
    </source>
</evidence>
<dbReference type="InterPro" id="IPR004629">
    <property type="entry name" value="WecG_TagA_CpsF"/>
</dbReference>
<dbReference type="PANTHER" id="PTHR34136">
    <property type="match status" value="1"/>
</dbReference>
<dbReference type="CDD" id="cd06533">
    <property type="entry name" value="Glyco_transf_WecG_TagA"/>
    <property type="match status" value="1"/>
</dbReference>
<evidence type="ECO:0000313" key="3">
    <source>
        <dbReference type="EMBL" id="CZF77472.1"/>
    </source>
</evidence>
<name>A0A128ESB9_9GAMM</name>
<organism evidence="3 4">
    <name type="scientific">Grimontia marina</name>
    <dbReference type="NCBI Taxonomy" id="646534"/>
    <lineage>
        <taxon>Bacteria</taxon>
        <taxon>Pseudomonadati</taxon>
        <taxon>Pseudomonadota</taxon>
        <taxon>Gammaproteobacteria</taxon>
        <taxon>Vibrionales</taxon>
        <taxon>Vibrionaceae</taxon>
        <taxon>Grimontia</taxon>
    </lineage>
</organism>